<organism evidence="8 9">
    <name type="scientific">Salegentibacter salinarum</name>
    <dbReference type="NCBI Taxonomy" id="447422"/>
    <lineage>
        <taxon>Bacteria</taxon>
        <taxon>Pseudomonadati</taxon>
        <taxon>Bacteroidota</taxon>
        <taxon>Flavobacteriia</taxon>
        <taxon>Flavobacteriales</taxon>
        <taxon>Flavobacteriaceae</taxon>
        <taxon>Salegentibacter</taxon>
    </lineage>
</organism>
<keyword evidence="6 7" id="KW-0472">Membrane</keyword>
<evidence type="ECO:0000256" key="2">
    <source>
        <dbReference type="ARBA" id="ARBA00007430"/>
    </source>
</evidence>
<dbReference type="RefSeq" id="WP_079714251.1">
    <property type="nucleotide sequence ID" value="NZ_FUZC01000017.1"/>
</dbReference>
<evidence type="ECO:0000313" key="8">
    <source>
        <dbReference type="EMBL" id="PKD19467.1"/>
    </source>
</evidence>
<keyword evidence="4 7" id="KW-0812">Transmembrane</keyword>
<dbReference type="InterPro" id="IPR050833">
    <property type="entry name" value="Poly_Biosynth_Transport"/>
</dbReference>
<protein>
    <recommendedName>
        <fullName evidence="10">Polysaccharide biosynthesis protein C-terminal domain-containing protein</fullName>
    </recommendedName>
</protein>
<feature type="transmembrane region" description="Helical" evidence="7">
    <location>
        <begin position="381"/>
        <end position="404"/>
    </location>
</feature>
<feature type="transmembrane region" description="Helical" evidence="7">
    <location>
        <begin position="79"/>
        <end position="105"/>
    </location>
</feature>
<gene>
    <name evidence="8" type="ORF">APR41_16025</name>
</gene>
<feature type="transmembrane region" description="Helical" evidence="7">
    <location>
        <begin position="111"/>
        <end position="128"/>
    </location>
</feature>
<dbReference type="NCBIfam" id="NF007773">
    <property type="entry name" value="PRK10459.1"/>
    <property type="match status" value="1"/>
</dbReference>
<evidence type="ECO:0000256" key="1">
    <source>
        <dbReference type="ARBA" id="ARBA00004651"/>
    </source>
</evidence>
<comment type="caution">
    <text evidence="8">The sequence shown here is derived from an EMBL/GenBank/DDBJ whole genome shotgun (WGS) entry which is preliminary data.</text>
</comment>
<evidence type="ECO:0000256" key="7">
    <source>
        <dbReference type="SAM" id="Phobius"/>
    </source>
</evidence>
<name>A0A2N0TXJ8_9FLAO</name>
<feature type="transmembrane region" description="Helical" evidence="7">
    <location>
        <begin position="149"/>
        <end position="167"/>
    </location>
</feature>
<evidence type="ECO:0000256" key="5">
    <source>
        <dbReference type="ARBA" id="ARBA00022989"/>
    </source>
</evidence>
<feature type="transmembrane region" description="Helical" evidence="7">
    <location>
        <begin position="444"/>
        <end position="462"/>
    </location>
</feature>
<feature type="transmembrane region" description="Helical" evidence="7">
    <location>
        <begin position="41"/>
        <end position="58"/>
    </location>
</feature>
<dbReference type="AlphaFoldDB" id="A0A2N0TXJ8"/>
<feature type="transmembrane region" description="Helical" evidence="7">
    <location>
        <begin position="357"/>
        <end position="375"/>
    </location>
</feature>
<keyword evidence="3" id="KW-1003">Cell membrane</keyword>
<dbReference type="EMBL" id="LKTS01000013">
    <property type="protein sequence ID" value="PKD19467.1"/>
    <property type="molecule type" value="Genomic_DNA"/>
</dbReference>
<reference evidence="8 9" key="1">
    <citation type="submission" date="2015-10" db="EMBL/GenBank/DDBJ databases">
        <title>Draft genome sequence of Salegentibacter salinarum KCTC 12975.</title>
        <authorList>
            <person name="Lin W."/>
            <person name="Zheng Q."/>
        </authorList>
    </citation>
    <scope>NUCLEOTIDE SEQUENCE [LARGE SCALE GENOMIC DNA]</scope>
    <source>
        <strain evidence="8 9">KCTC 12975</strain>
    </source>
</reference>
<dbReference type="CDD" id="cd13127">
    <property type="entry name" value="MATE_tuaB_like"/>
    <property type="match status" value="1"/>
</dbReference>
<keyword evidence="5 7" id="KW-1133">Transmembrane helix</keyword>
<accession>A0A2N0TXJ8</accession>
<dbReference type="STRING" id="447422.SAMN05660903_03258"/>
<evidence type="ECO:0000256" key="6">
    <source>
        <dbReference type="ARBA" id="ARBA00023136"/>
    </source>
</evidence>
<evidence type="ECO:0008006" key="10">
    <source>
        <dbReference type="Google" id="ProtNLM"/>
    </source>
</evidence>
<dbReference type="OrthoDB" id="9770347at2"/>
<feature type="transmembrane region" description="Helical" evidence="7">
    <location>
        <begin position="416"/>
        <end position="438"/>
    </location>
</feature>
<proteinExistence type="inferred from homology"/>
<evidence type="ECO:0000256" key="4">
    <source>
        <dbReference type="ARBA" id="ARBA00022692"/>
    </source>
</evidence>
<feature type="transmembrane region" description="Helical" evidence="7">
    <location>
        <begin position="173"/>
        <end position="192"/>
    </location>
</feature>
<dbReference type="Proteomes" id="UP000232673">
    <property type="component" value="Unassembled WGS sequence"/>
</dbReference>
<evidence type="ECO:0000256" key="3">
    <source>
        <dbReference type="ARBA" id="ARBA00022475"/>
    </source>
</evidence>
<comment type="subcellular location">
    <subcellularLocation>
        <location evidence="1">Cell membrane</location>
        <topology evidence="1">Multi-pass membrane protein</topology>
    </subcellularLocation>
</comment>
<feature type="transmembrane region" description="Helical" evidence="7">
    <location>
        <begin position="287"/>
        <end position="310"/>
    </location>
</feature>
<dbReference type="GO" id="GO:0005886">
    <property type="term" value="C:plasma membrane"/>
    <property type="evidence" value="ECO:0007669"/>
    <property type="project" value="UniProtKB-SubCell"/>
</dbReference>
<comment type="similarity">
    <text evidence="2">Belongs to the polysaccharide synthase family.</text>
</comment>
<dbReference type="PANTHER" id="PTHR30250:SF10">
    <property type="entry name" value="LIPOPOLYSACCHARIDE BIOSYNTHESIS PROTEIN WZXC"/>
    <property type="match status" value="1"/>
</dbReference>
<dbReference type="PANTHER" id="PTHR30250">
    <property type="entry name" value="PST FAMILY PREDICTED COLANIC ACID TRANSPORTER"/>
    <property type="match status" value="1"/>
</dbReference>
<feature type="transmembrane region" description="Helical" evidence="7">
    <location>
        <begin position="12"/>
        <end position="35"/>
    </location>
</feature>
<evidence type="ECO:0000313" key="9">
    <source>
        <dbReference type="Proteomes" id="UP000232673"/>
    </source>
</evidence>
<keyword evidence="9" id="KW-1185">Reference proteome</keyword>
<dbReference type="Pfam" id="PF13440">
    <property type="entry name" value="Polysacc_synt_3"/>
    <property type="match status" value="1"/>
</dbReference>
<feature type="transmembrane region" description="Helical" evidence="7">
    <location>
        <begin position="322"/>
        <end position="345"/>
    </location>
</feature>
<sequence length="486" mass="54479">MTKKKKVIKGTKWTTLGAIVTSVVQLLQITILTRFLNKDDFGLMALALFIIGFSRIFVDMGLSNTIIFKQNVHKSQLSSLFWLNVFFGILIYFILIISAPFIGIFYESNELTSVIIVIATTFLVIPWGQQYEALLKKELNFKALAIRDIIGKVTGLITAVILAYLNYGVFSLVIASLTTAVISTFLVILYGIREYKPQFMFSYKSLKDQGFFSFGFYQVGEKLINYFNGNFDTILIGKLLGMEALGLYNIAKSLAIKPFQILNPVLTKVAFPFFASIKGEPVRLKNAYIKVVILLTSANAPVYILSIILSEPIISFAFGAQWIEAAPIFEILCIMILSVSVGNPVGSLQLAKGRADWGFYWNLGLFFLMPATIWLGSSFGLLGIAISLAILRTSTIIYPIWYLFLKPLCDINYTEYFQSFAIPIGISLISGIIPLFLYSFISNLFLATISTAIIYTLIYLMISRKLNLALIHEVKELNIFRKIKGV</sequence>